<dbReference type="InterPro" id="IPR036390">
    <property type="entry name" value="WH_DNA-bd_sf"/>
</dbReference>
<feature type="domain" description="O-methyltransferase dimerisation" evidence="6">
    <location>
        <begin position="2"/>
        <end position="72"/>
    </location>
</feature>
<evidence type="ECO:0000256" key="4">
    <source>
        <dbReference type="PIRSR" id="PIRSR005739-1"/>
    </source>
</evidence>
<evidence type="ECO:0000313" key="7">
    <source>
        <dbReference type="EMBL" id="MBN3323718.1"/>
    </source>
</evidence>
<feature type="non-terminal residue" evidence="7">
    <location>
        <position position="1"/>
    </location>
</feature>
<feature type="domain" description="O-methyltransferase C-terminal" evidence="5">
    <location>
        <begin position="246"/>
        <end position="340"/>
    </location>
</feature>
<keyword evidence="2" id="KW-0808">Transferase</keyword>
<name>A0A8J7THR5_ATRSP</name>
<feature type="domain" description="O-methyltransferase C-terminal" evidence="5">
    <location>
        <begin position="94"/>
        <end position="211"/>
    </location>
</feature>
<dbReference type="GO" id="GO:0008171">
    <property type="term" value="F:O-methyltransferase activity"/>
    <property type="evidence" value="ECO:0007669"/>
    <property type="project" value="InterPro"/>
</dbReference>
<gene>
    <name evidence="7" type="primary">Asmt_0</name>
    <name evidence="7" type="ORF">GTO95_0015844</name>
</gene>
<keyword evidence="1 7" id="KW-0489">Methyltransferase</keyword>
<dbReference type="GO" id="GO:0046983">
    <property type="term" value="F:protein dimerization activity"/>
    <property type="evidence" value="ECO:0007669"/>
    <property type="project" value="InterPro"/>
</dbReference>
<dbReference type="Proteomes" id="UP000736164">
    <property type="component" value="Unassembled WGS sequence"/>
</dbReference>
<feature type="non-terminal residue" evidence="7">
    <location>
        <position position="358"/>
    </location>
</feature>
<accession>A0A8J7THR5</accession>
<protein>
    <submittedName>
        <fullName evidence="7">ASMT methyltransferase</fullName>
    </submittedName>
</protein>
<evidence type="ECO:0000259" key="6">
    <source>
        <dbReference type="Pfam" id="PF08100"/>
    </source>
</evidence>
<proteinExistence type="predicted"/>
<dbReference type="Gene3D" id="3.40.50.150">
    <property type="entry name" value="Vaccinia Virus protein VP39"/>
    <property type="match status" value="1"/>
</dbReference>
<dbReference type="Pfam" id="PF08100">
    <property type="entry name" value="Dimerisation"/>
    <property type="match status" value="1"/>
</dbReference>
<reference evidence="7" key="1">
    <citation type="journal article" date="2021" name="Cell">
        <title>Tracing the genetic footprints of vertebrate landing in non-teleost ray-finned fishes.</title>
        <authorList>
            <person name="Bi X."/>
            <person name="Wang K."/>
            <person name="Yang L."/>
            <person name="Pan H."/>
            <person name="Jiang H."/>
            <person name="Wei Q."/>
            <person name="Fang M."/>
            <person name="Yu H."/>
            <person name="Zhu C."/>
            <person name="Cai Y."/>
            <person name="He Y."/>
            <person name="Gan X."/>
            <person name="Zeng H."/>
            <person name="Yu D."/>
            <person name="Zhu Y."/>
            <person name="Jiang H."/>
            <person name="Qiu Q."/>
            <person name="Yang H."/>
            <person name="Zhang Y.E."/>
            <person name="Wang W."/>
            <person name="Zhu M."/>
            <person name="He S."/>
            <person name="Zhang G."/>
        </authorList>
    </citation>
    <scope>NUCLEOTIDE SEQUENCE</scope>
    <source>
        <strain evidence="7">Allg_001</strain>
    </source>
</reference>
<feature type="active site" description="Proton acceptor" evidence="4">
    <location>
        <position position="268"/>
    </location>
</feature>
<dbReference type="EMBL" id="JAAWVO010067146">
    <property type="protein sequence ID" value="MBN3323718.1"/>
    <property type="molecule type" value="Genomic_DNA"/>
</dbReference>
<evidence type="ECO:0000313" key="8">
    <source>
        <dbReference type="Proteomes" id="UP000736164"/>
    </source>
</evidence>
<evidence type="ECO:0000256" key="3">
    <source>
        <dbReference type="ARBA" id="ARBA00022691"/>
    </source>
</evidence>
<dbReference type="PROSITE" id="PS51683">
    <property type="entry name" value="SAM_OMT_II"/>
    <property type="match status" value="1"/>
</dbReference>
<dbReference type="GO" id="GO:0032259">
    <property type="term" value="P:methylation"/>
    <property type="evidence" value="ECO:0007669"/>
    <property type="project" value="UniProtKB-KW"/>
</dbReference>
<dbReference type="Gene3D" id="1.10.10.10">
    <property type="entry name" value="Winged helix-like DNA-binding domain superfamily/Winged helix DNA-binding domain"/>
    <property type="match status" value="1"/>
</dbReference>
<dbReference type="PIRSF" id="PIRSF005739">
    <property type="entry name" value="O-mtase"/>
    <property type="match status" value="1"/>
</dbReference>
<dbReference type="AlphaFoldDB" id="A0A8J7THR5"/>
<evidence type="ECO:0000256" key="2">
    <source>
        <dbReference type="ARBA" id="ARBA00022679"/>
    </source>
</evidence>
<dbReference type="InterPro" id="IPR029063">
    <property type="entry name" value="SAM-dependent_MTases_sf"/>
</dbReference>
<dbReference type="SUPFAM" id="SSF53335">
    <property type="entry name" value="S-adenosyl-L-methionine-dependent methyltransferases"/>
    <property type="match status" value="1"/>
</dbReference>
<sequence>MIFSACELGVFDLLLQSQKPLSAESVSQELQSSMDGMERLLDALVGIEILDVEITEGKAFYSNTDVANLYLAKGSPKSLFGMAIFNSDNTYLMWANLTSAVREGKNQYEKTFGLSAEELFEAVYRSEEELVKFMGLMNSIWAIDGHDVVTAFDLSPFKTIVDIGGCTGALARELSRAYPDSSVIIFDLPQVVQASKKNYSQPSDTFTFQEGLGVAFTWWLGSPHNPAGLSPKRQCRAVLWACKTKAGGDFFSGEVPVADLYIVSRILHDWKEGKCVQLLQKLYARCQPGGGVLIVEALLSENRRGPVFALHNSLNMLVHTEGKERPAPEYFKMLSTAGFKDLQVRRTGKSYDAVLGRK</sequence>
<evidence type="ECO:0000259" key="5">
    <source>
        <dbReference type="Pfam" id="PF00891"/>
    </source>
</evidence>
<dbReference type="FunFam" id="1.10.10.10:FF:000358">
    <property type="entry name" value="Acetylserotonin O-methyltransferase"/>
    <property type="match status" value="1"/>
</dbReference>
<dbReference type="SUPFAM" id="SSF46785">
    <property type="entry name" value="Winged helix' DNA-binding domain"/>
    <property type="match status" value="1"/>
</dbReference>
<dbReference type="InterPro" id="IPR036388">
    <property type="entry name" value="WH-like_DNA-bd_sf"/>
</dbReference>
<dbReference type="Pfam" id="PF00891">
    <property type="entry name" value="Methyltransf_2"/>
    <property type="match status" value="2"/>
</dbReference>
<dbReference type="InterPro" id="IPR016461">
    <property type="entry name" value="COMT-like"/>
</dbReference>
<dbReference type="InterPro" id="IPR012967">
    <property type="entry name" value="COMT_dimerisation"/>
</dbReference>
<keyword evidence="8" id="KW-1185">Reference proteome</keyword>
<keyword evidence="3" id="KW-0949">S-adenosyl-L-methionine</keyword>
<dbReference type="InterPro" id="IPR001077">
    <property type="entry name" value="COMT_C"/>
</dbReference>
<organism evidence="7 8">
    <name type="scientific">Atractosteus spatula</name>
    <name type="common">Alligator gar</name>
    <name type="synonym">Lepisosteus spatula</name>
    <dbReference type="NCBI Taxonomy" id="7917"/>
    <lineage>
        <taxon>Eukaryota</taxon>
        <taxon>Metazoa</taxon>
        <taxon>Chordata</taxon>
        <taxon>Craniata</taxon>
        <taxon>Vertebrata</taxon>
        <taxon>Euteleostomi</taxon>
        <taxon>Actinopterygii</taxon>
        <taxon>Neopterygii</taxon>
        <taxon>Holostei</taxon>
        <taxon>Semionotiformes</taxon>
        <taxon>Lepisosteidae</taxon>
        <taxon>Atractosteus</taxon>
    </lineage>
</organism>
<comment type="caution">
    <text evidence="7">The sequence shown here is derived from an EMBL/GenBank/DDBJ whole genome shotgun (WGS) entry which is preliminary data.</text>
</comment>
<dbReference type="PANTHER" id="PTHR11746">
    <property type="entry name" value="O-METHYLTRANSFERASE"/>
    <property type="match status" value="1"/>
</dbReference>
<evidence type="ECO:0000256" key="1">
    <source>
        <dbReference type="ARBA" id="ARBA00022603"/>
    </source>
</evidence>